<reference evidence="2 3" key="1">
    <citation type="journal article" date="2015" name="Proc. Natl. Acad. Sci. U.S.A.">
        <title>The resurrection genome of Boea hygrometrica: A blueprint for survival of dehydration.</title>
        <authorList>
            <person name="Xiao L."/>
            <person name="Yang G."/>
            <person name="Zhang L."/>
            <person name="Yang X."/>
            <person name="Zhao S."/>
            <person name="Ji Z."/>
            <person name="Zhou Q."/>
            <person name="Hu M."/>
            <person name="Wang Y."/>
            <person name="Chen M."/>
            <person name="Xu Y."/>
            <person name="Jin H."/>
            <person name="Xiao X."/>
            <person name="Hu G."/>
            <person name="Bao F."/>
            <person name="Hu Y."/>
            <person name="Wan P."/>
            <person name="Li L."/>
            <person name="Deng X."/>
            <person name="Kuang T."/>
            <person name="Xiang C."/>
            <person name="Zhu J.K."/>
            <person name="Oliver M.J."/>
            <person name="He Y."/>
        </authorList>
    </citation>
    <scope>NUCLEOTIDE SEQUENCE [LARGE SCALE GENOMIC DNA]</scope>
    <source>
        <strain evidence="3">cv. XS01</strain>
    </source>
</reference>
<keyword evidence="1" id="KW-0472">Membrane</keyword>
<evidence type="ECO:0000256" key="1">
    <source>
        <dbReference type="SAM" id="Phobius"/>
    </source>
</evidence>
<organism evidence="2 3">
    <name type="scientific">Dorcoceras hygrometricum</name>
    <dbReference type="NCBI Taxonomy" id="472368"/>
    <lineage>
        <taxon>Eukaryota</taxon>
        <taxon>Viridiplantae</taxon>
        <taxon>Streptophyta</taxon>
        <taxon>Embryophyta</taxon>
        <taxon>Tracheophyta</taxon>
        <taxon>Spermatophyta</taxon>
        <taxon>Magnoliopsida</taxon>
        <taxon>eudicotyledons</taxon>
        <taxon>Gunneridae</taxon>
        <taxon>Pentapetalae</taxon>
        <taxon>asterids</taxon>
        <taxon>lamiids</taxon>
        <taxon>Lamiales</taxon>
        <taxon>Gesneriaceae</taxon>
        <taxon>Didymocarpoideae</taxon>
        <taxon>Trichosporeae</taxon>
        <taxon>Loxocarpinae</taxon>
        <taxon>Dorcoceras</taxon>
    </lineage>
</organism>
<accession>A0A2Z7ATC0</accession>
<name>A0A2Z7ATC0_9LAMI</name>
<proteinExistence type="predicted"/>
<dbReference type="EMBL" id="KV014173">
    <property type="protein sequence ID" value="KZV22669.1"/>
    <property type="molecule type" value="Genomic_DNA"/>
</dbReference>
<protein>
    <submittedName>
        <fullName evidence="2">Endoplasmic reticulum metallopeptidase 1-like</fullName>
    </submittedName>
</protein>
<dbReference type="PROSITE" id="PS51257">
    <property type="entry name" value="PROKAR_LIPOPROTEIN"/>
    <property type="match status" value="1"/>
</dbReference>
<gene>
    <name evidence="2" type="ORF">F511_42344</name>
</gene>
<dbReference type="AlphaFoldDB" id="A0A2Z7ATC0"/>
<evidence type="ECO:0000313" key="3">
    <source>
        <dbReference type="Proteomes" id="UP000250235"/>
    </source>
</evidence>
<keyword evidence="1" id="KW-0812">Transmembrane</keyword>
<sequence>MALFRPSSGEVTGFKVFFVLVVLYGLISCLAYFVIQMKFITPLGIDAPLGRFSAARAIEHIRVLAEDIGGRQVSNDHVSVMLPSSG</sequence>
<feature type="transmembrane region" description="Helical" evidence="1">
    <location>
        <begin position="12"/>
        <end position="35"/>
    </location>
</feature>
<dbReference type="Proteomes" id="UP000250235">
    <property type="component" value="Unassembled WGS sequence"/>
</dbReference>
<keyword evidence="3" id="KW-1185">Reference proteome</keyword>
<dbReference type="OrthoDB" id="76293at2759"/>
<keyword evidence="1" id="KW-1133">Transmembrane helix</keyword>
<evidence type="ECO:0000313" key="2">
    <source>
        <dbReference type="EMBL" id="KZV22669.1"/>
    </source>
</evidence>